<dbReference type="PANTHER" id="PTHR36448:SF2">
    <property type="entry name" value="CUPIN TYPE-1 DOMAIN-CONTAINING PROTEIN"/>
    <property type="match status" value="1"/>
</dbReference>
<protein>
    <submittedName>
        <fullName evidence="2">Uncharacterized protein</fullName>
    </submittedName>
</protein>
<sequence>MPEQYQGFAGNGWVPQWRDLQVFTYHRYHTVHETRRVVRGSAVSILGGGGGNAIHHGKGDYLAPPAGASDAQLSASDGSVLIGAYTLEHPESDDVVLMRTADQRERLARIDGPPAHPVTGGGTS</sequence>
<feature type="region of interest" description="Disordered" evidence="1">
    <location>
        <begin position="105"/>
        <end position="124"/>
    </location>
</feature>
<reference evidence="2 3" key="1">
    <citation type="submission" date="2022-06" db="EMBL/GenBank/DDBJ databases">
        <title>Rhizosaccharibacter gen. nov. sp. nov. KSS12, endophytic bacteria isolated from sugarcane.</title>
        <authorList>
            <person name="Pitiwittayakul N."/>
        </authorList>
    </citation>
    <scope>NUCLEOTIDE SEQUENCE [LARGE SCALE GENOMIC DNA]</scope>
    <source>
        <strain evidence="2 3">KSS12</strain>
    </source>
</reference>
<dbReference type="EMBL" id="JAMZEJ010000004">
    <property type="protein sequence ID" value="MCQ8240717.1"/>
    <property type="molecule type" value="Genomic_DNA"/>
</dbReference>
<dbReference type="SUPFAM" id="SSF51182">
    <property type="entry name" value="RmlC-like cupins"/>
    <property type="match status" value="1"/>
</dbReference>
<comment type="caution">
    <text evidence="2">The sequence shown here is derived from an EMBL/GenBank/DDBJ whole genome shotgun (WGS) entry which is preliminary data.</text>
</comment>
<evidence type="ECO:0000313" key="2">
    <source>
        <dbReference type="EMBL" id="MCQ8240717.1"/>
    </source>
</evidence>
<dbReference type="RefSeq" id="WP_422919457.1">
    <property type="nucleotide sequence ID" value="NZ_JAMZEJ010000004.1"/>
</dbReference>
<accession>A0ABT1VXQ6</accession>
<name>A0ABT1VXQ6_9PROT</name>
<dbReference type="InterPro" id="IPR011051">
    <property type="entry name" value="RmlC_Cupin_sf"/>
</dbReference>
<proteinExistence type="predicted"/>
<dbReference type="InterPro" id="IPR047121">
    <property type="entry name" value="YjiB-like"/>
</dbReference>
<evidence type="ECO:0000256" key="1">
    <source>
        <dbReference type="SAM" id="MobiDB-lite"/>
    </source>
</evidence>
<evidence type="ECO:0000313" key="3">
    <source>
        <dbReference type="Proteomes" id="UP001524547"/>
    </source>
</evidence>
<organism evidence="2 3">
    <name type="scientific">Rhizosaccharibacter radicis</name>
    <dbReference type="NCBI Taxonomy" id="2782605"/>
    <lineage>
        <taxon>Bacteria</taxon>
        <taxon>Pseudomonadati</taxon>
        <taxon>Pseudomonadota</taxon>
        <taxon>Alphaproteobacteria</taxon>
        <taxon>Acetobacterales</taxon>
        <taxon>Acetobacteraceae</taxon>
        <taxon>Rhizosaccharibacter</taxon>
    </lineage>
</organism>
<gene>
    <name evidence="2" type="ORF">NFI88_07655</name>
</gene>
<keyword evidence="3" id="KW-1185">Reference proteome</keyword>
<dbReference type="PANTHER" id="PTHR36448">
    <property type="entry name" value="BLR7373 PROTEIN"/>
    <property type="match status" value="1"/>
</dbReference>
<dbReference type="Proteomes" id="UP001524547">
    <property type="component" value="Unassembled WGS sequence"/>
</dbReference>